<evidence type="ECO:0000256" key="6">
    <source>
        <dbReference type="SAM" id="Phobius"/>
    </source>
</evidence>
<evidence type="ECO:0000259" key="7">
    <source>
        <dbReference type="Pfam" id="PF02687"/>
    </source>
</evidence>
<dbReference type="PANTHER" id="PTHR30287">
    <property type="entry name" value="MEMBRANE COMPONENT OF PREDICTED ABC SUPERFAMILY METABOLITE UPTAKE TRANSPORTER"/>
    <property type="match status" value="1"/>
</dbReference>
<dbReference type="InterPro" id="IPR038766">
    <property type="entry name" value="Membrane_comp_ABC_pdt"/>
</dbReference>
<feature type="transmembrane region" description="Helical" evidence="6">
    <location>
        <begin position="261"/>
        <end position="282"/>
    </location>
</feature>
<dbReference type="EMBL" id="SDKC01000001">
    <property type="protein sequence ID" value="RXS75470.1"/>
    <property type="molecule type" value="Genomic_DNA"/>
</dbReference>
<evidence type="ECO:0000313" key="8">
    <source>
        <dbReference type="EMBL" id="RXS75470.1"/>
    </source>
</evidence>
<feature type="transmembrane region" description="Helical" evidence="6">
    <location>
        <begin position="646"/>
        <end position="670"/>
    </location>
</feature>
<evidence type="ECO:0000256" key="5">
    <source>
        <dbReference type="ARBA" id="ARBA00023136"/>
    </source>
</evidence>
<evidence type="ECO:0000256" key="1">
    <source>
        <dbReference type="ARBA" id="ARBA00004651"/>
    </source>
</evidence>
<keyword evidence="3 6" id="KW-0812">Transmembrane</keyword>
<protein>
    <submittedName>
        <fullName evidence="8">ABC transporter permease</fullName>
    </submittedName>
</protein>
<dbReference type="GO" id="GO:0005886">
    <property type="term" value="C:plasma membrane"/>
    <property type="evidence" value="ECO:0007669"/>
    <property type="project" value="UniProtKB-SubCell"/>
</dbReference>
<gene>
    <name evidence="8" type="ORF">ETP43_09750</name>
</gene>
<keyword evidence="4 6" id="KW-1133">Transmembrane helix</keyword>
<comment type="subcellular location">
    <subcellularLocation>
        <location evidence="1">Cell membrane</location>
        <topology evidence="1">Multi-pass membrane protein</topology>
    </subcellularLocation>
</comment>
<proteinExistence type="predicted"/>
<evidence type="ECO:0000256" key="4">
    <source>
        <dbReference type="ARBA" id="ARBA00022989"/>
    </source>
</evidence>
<keyword evidence="5 6" id="KW-0472">Membrane</keyword>
<dbReference type="OrthoDB" id="2934570at2"/>
<sequence length="777" mass="88698">MKNPLRKRLPRELKTEFGKYLVIFLLLVATIGLISGFLIATSSMLKAYNDGFETYNVENGNFLLEKQANKAQIKNIEDAGVTLYENFYTEEALTNESTMRIFKDREEVNTVCLMKGEMPMQTDEIAIDRMYADNNSLKVGDTIESADGKYSWKITGYVALPDYSCLFEDNNDTMFDAVKFGVGIVTPEGYAALANEQQNYSYSWKYRNEPSDELQEKEMAEDLMDVVRDETKLETFIPRYLNQAITFTGDDFGSDKAMMTVLLYIIIVIMAFVFGVTVSNTISKEANVIGTLRASGYTKGELVRHYMTMPLVVTLIGALIGNILGYTVFKNFCAGMYYGSYSLPTYHTLWSVEAFWKTTLVPLVLMAVVNAGILYKKLSLSPLQFLRRDLKKKTKKKTFYLSSRIPFFARFRMRVIFQNASNYVVLLVGILFANLLQMFGLALPAVLDHYQSVLKDNLLSNYQYILQIPAEAMDEDKKLESLVQMMYVQSQMETENEDAEKFSAYSLNTLGDQYKSEEVMLYGIQPDSRYVQIPEDQISNGNAYISSTYADKYQLKQGDTITLKEKYEDDQYTFTVNGIYDYEGGLAIYLSQDSLNETFDLEKSYFSGYFSETPITDIDEKYISTVIDLESLTKVSRQLDVSMGSMMGLVDAFAVLMFMILIYLLSKIIIEKNAQSISMVKILGYSNREISRLYIVSTSIMVVLFLLLSLPVEYWAMVYLFRAVMLESISGWITFYIEPAVYIKMFLLGIGTYAVVAALEYRRICRVPMDEALKNVE</sequence>
<feature type="domain" description="ABC3 transporter permease C-terminal" evidence="7">
    <location>
        <begin position="261"/>
        <end position="362"/>
    </location>
</feature>
<name>A0A4Q1RIB9_9FIRM</name>
<keyword evidence="9" id="KW-1185">Reference proteome</keyword>
<keyword evidence="2" id="KW-1003">Cell membrane</keyword>
<feature type="transmembrane region" description="Helical" evidence="6">
    <location>
        <begin position="303"/>
        <end position="329"/>
    </location>
</feature>
<feature type="transmembrane region" description="Helical" evidence="6">
    <location>
        <begin position="423"/>
        <end position="447"/>
    </location>
</feature>
<organism evidence="8 9">
    <name type="scientific">Blautia faecicola</name>
    <dbReference type="NCBI Taxonomy" id="2509240"/>
    <lineage>
        <taxon>Bacteria</taxon>
        <taxon>Bacillati</taxon>
        <taxon>Bacillota</taxon>
        <taxon>Clostridia</taxon>
        <taxon>Lachnospirales</taxon>
        <taxon>Lachnospiraceae</taxon>
        <taxon>Blautia</taxon>
    </lineage>
</organism>
<dbReference type="RefSeq" id="WP_129257919.1">
    <property type="nucleotide sequence ID" value="NZ_SDKC01000001.1"/>
</dbReference>
<feature type="transmembrane region" description="Helical" evidence="6">
    <location>
        <begin position="741"/>
        <end position="759"/>
    </location>
</feature>
<evidence type="ECO:0000313" key="9">
    <source>
        <dbReference type="Proteomes" id="UP000290106"/>
    </source>
</evidence>
<dbReference type="Proteomes" id="UP000290106">
    <property type="component" value="Unassembled WGS sequence"/>
</dbReference>
<accession>A0A4Q1RIB9</accession>
<comment type="caution">
    <text evidence="8">The sequence shown here is derived from an EMBL/GenBank/DDBJ whole genome shotgun (WGS) entry which is preliminary data.</text>
</comment>
<feature type="transmembrane region" description="Helical" evidence="6">
    <location>
        <begin position="359"/>
        <end position="378"/>
    </location>
</feature>
<dbReference type="AlphaFoldDB" id="A0A4Q1RIB9"/>
<dbReference type="Pfam" id="PF02687">
    <property type="entry name" value="FtsX"/>
    <property type="match status" value="2"/>
</dbReference>
<dbReference type="InterPro" id="IPR003838">
    <property type="entry name" value="ABC3_permease_C"/>
</dbReference>
<dbReference type="PANTHER" id="PTHR30287:SF2">
    <property type="entry name" value="BLL1001 PROTEIN"/>
    <property type="match status" value="1"/>
</dbReference>
<evidence type="ECO:0000256" key="3">
    <source>
        <dbReference type="ARBA" id="ARBA00022692"/>
    </source>
</evidence>
<feature type="transmembrane region" description="Helical" evidence="6">
    <location>
        <begin position="690"/>
        <end position="710"/>
    </location>
</feature>
<evidence type="ECO:0000256" key="2">
    <source>
        <dbReference type="ARBA" id="ARBA00022475"/>
    </source>
</evidence>
<feature type="domain" description="ABC3 transporter permease C-terminal" evidence="7">
    <location>
        <begin position="653"/>
        <end position="767"/>
    </location>
</feature>
<feature type="transmembrane region" description="Helical" evidence="6">
    <location>
        <begin position="20"/>
        <end position="40"/>
    </location>
</feature>
<reference evidence="8 9" key="1">
    <citation type="submission" date="2019-01" db="EMBL/GenBank/DDBJ databases">
        <title>Blautia sp. nov. KGMB01111 isolated human feces.</title>
        <authorList>
            <person name="Park J.-E."/>
            <person name="Kim J.-S."/>
            <person name="Park S.-H."/>
        </authorList>
    </citation>
    <scope>NUCLEOTIDE SEQUENCE [LARGE SCALE GENOMIC DNA]</scope>
    <source>
        <strain evidence="8 9">KGMB01111</strain>
    </source>
</reference>